<keyword evidence="3" id="KW-1185">Reference proteome</keyword>
<dbReference type="EMBL" id="JAHZIK010001048">
    <property type="protein sequence ID" value="MBW7458037.1"/>
    <property type="molecule type" value="Genomic_DNA"/>
</dbReference>
<keyword evidence="1" id="KW-1133">Transmembrane helix</keyword>
<evidence type="ECO:0000313" key="3">
    <source>
        <dbReference type="Proteomes" id="UP001519887"/>
    </source>
</evidence>
<name>A0ABS7CB02_9BACL</name>
<evidence type="ECO:0000256" key="1">
    <source>
        <dbReference type="SAM" id="Phobius"/>
    </source>
</evidence>
<feature type="transmembrane region" description="Helical" evidence="1">
    <location>
        <begin position="23"/>
        <end position="41"/>
    </location>
</feature>
<keyword evidence="1" id="KW-0472">Membrane</keyword>
<proteinExistence type="predicted"/>
<organism evidence="2 3">
    <name type="scientific">Paenibacillus sepulcri</name>
    <dbReference type="NCBI Taxonomy" id="359917"/>
    <lineage>
        <taxon>Bacteria</taxon>
        <taxon>Bacillati</taxon>
        <taxon>Bacillota</taxon>
        <taxon>Bacilli</taxon>
        <taxon>Bacillales</taxon>
        <taxon>Paenibacillaceae</taxon>
        <taxon>Paenibacillus</taxon>
    </lineage>
</organism>
<accession>A0ABS7CB02</accession>
<protein>
    <submittedName>
        <fullName evidence="2">Uncharacterized protein</fullName>
    </submittedName>
</protein>
<reference evidence="2 3" key="1">
    <citation type="submission" date="2021-07" db="EMBL/GenBank/DDBJ databases">
        <title>Paenibacillus radiodurans sp. nov., isolated from the southeastern edge of Tengger Desert.</title>
        <authorList>
            <person name="Zhang G."/>
        </authorList>
    </citation>
    <scope>NUCLEOTIDE SEQUENCE [LARGE SCALE GENOMIC DNA]</scope>
    <source>
        <strain evidence="2 3">CCM 7311</strain>
    </source>
</reference>
<dbReference type="Proteomes" id="UP001519887">
    <property type="component" value="Unassembled WGS sequence"/>
</dbReference>
<evidence type="ECO:0000313" key="2">
    <source>
        <dbReference type="EMBL" id="MBW7458037.1"/>
    </source>
</evidence>
<keyword evidence="1" id="KW-0812">Transmembrane</keyword>
<comment type="caution">
    <text evidence="2">The sequence shown here is derived from an EMBL/GenBank/DDBJ whole genome shotgun (WGS) entry which is preliminary data.</text>
</comment>
<gene>
    <name evidence="2" type="ORF">K0U00_28745</name>
</gene>
<sequence>STSDPDVVARTIEKSLLAKKPKTRYLTGSFARFFIFMRFVLTDRGYDRFHMFITTRMAK</sequence>
<feature type="non-terminal residue" evidence="2">
    <location>
        <position position="1"/>
    </location>
</feature>